<dbReference type="Gene3D" id="1.10.150.280">
    <property type="entry name" value="AF1531-like domain"/>
    <property type="match status" value="1"/>
</dbReference>
<organism evidence="3 4">
    <name type="scientific">Candidatus Chloroploca mongolica</name>
    <dbReference type="NCBI Taxonomy" id="2528176"/>
    <lineage>
        <taxon>Bacteria</taxon>
        <taxon>Bacillati</taxon>
        <taxon>Chloroflexota</taxon>
        <taxon>Chloroflexia</taxon>
        <taxon>Chloroflexales</taxon>
        <taxon>Chloroflexineae</taxon>
        <taxon>Oscillochloridaceae</taxon>
        <taxon>Candidatus Chloroploca</taxon>
    </lineage>
</organism>
<dbReference type="RefSeq" id="WP_135479107.1">
    <property type="nucleotide sequence ID" value="NZ_SIJK02000025.1"/>
</dbReference>
<evidence type="ECO:0000256" key="1">
    <source>
        <dbReference type="SAM" id="Coils"/>
    </source>
</evidence>
<dbReference type="Pfam" id="PF12836">
    <property type="entry name" value="HHH_3"/>
    <property type="match status" value="1"/>
</dbReference>
<dbReference type="Gene3D" id="1.20.120.20">
    <property type="entry name" value="Apolipoprotein"/>
    <property type="match status" value="1"/>
</dbReference>
<feature type="coiled-coil region" evidence="1">
    <location>
        <begin position="155"/>
        <end position="182"/>
    </location>
</feature>
<dbReference type="InterPro" id="IPR051675">
    <property type="entry name" value="Endo/Exo/Phosphatase_dom_1"/>
</dbReference>
<feature type="region of interest" description="Disordered" evidence="2">
    <location>
        <begin position="31"/>
        <end position="86"/>
    </location>
</feature>
<dbReference type="PANTHER" id="PTHR21180:SF32">
    <property type="entry name" value="ENDONUCLEASE_EXONUCLEASE_PHOSPHATASE FAMILY DOMAIN-CONTAINING PROTEIN 1"/>
    <property type="match status" value="1"/>
</dbReference>
<dbReference type="Proteomes" id="UP001193081">
    <property type="component" value="Unassembled WGS sequence"/>
</dbReference>
<dbReference type="InterPro" id="IPR010994">
    <property type="entry name" value="RuvA_2-like"/>
</dbReference>
<evidence type="ECO:0000313" key="3">
    <source>
        <dbReference type="EMBL" id="MBP1466903.1"/>
    </source>
</evidence>
<name>A0ABS4DBT0_9CHLR</name>
<dbReference type="SUPFAM" id="SSF47781">
    <property type="entry name" value="RuvA domain 2-like"/>
    <property type="match status" value="1"/>
</dbReference>
<gene>
    <name evidence="3" type="ORF">EYB53_014405</name>
</gene>
<evidence type="ECO:0000256" key="2">
    <source>
        <dbReference type="SAM" id="MobiDB-lite"/>
    </source>
</evidence>
<dbReference type="EMBL" id="SIJK02000025">
    <property type="protein sequence ID" value="MBP1466903.1"/>
    <property type="molecule type" value="Genomic_DNA"/>
</dbReference>
<accession>A0ABS4DBT0</accession>
<sequence>MMLRRLFWLSTLAGAGYLAWRWLRQQNEPVSPAPYTPSARPAAAPATSGPSSANPAASSGPRRIPTRVHRGAPPSTPLPGAQAPAPVSAEAVADTVADTADAIADAVADTAETVADTADAVADTVADTADAVADTVADTADAIAETVADTADAVAETVADEQESVEEDVEEAEEVDDEAEGTRELVNLNTANEKTLAALPGISPSLAKRIIAYRQERGPFSTVEELNGIAGVGPRNFDKFRHLLTV</sequence>
<keyword evidence="1" id="KW-0175">Coiled coil</keyword>
<proteinExistence type="predicted"/>
<reference evidence="3 4" key="1">
    <citation type="submission" date="2021-03" db="EMBL/GenBank/DDBJ databases">
        <authorList>
            <person name="Grouzdev D.S."/>
        </authorList>
    </citation>
    <scope>NUCLEOTIDE SEQUENCE [LARGE SCALE GENOMIC DNA]</scope>
    <source>
        <strain evidence="3 4">M50-1</strain>
    </source>
</reference>
<keyword evidence="4" id="KW-1185">Reference proteome</keyword>
<evidence type="ECO:0000313" key="4">
    <source>
        <dbReference type="Proteomes" id="UP001193081"/>
    </source>
</evidence>
<comment type="caution">
    <text evidence="3">The sequence shown here is derived from an EMBL/GenBank/DDBJ whole genome shotgun (WGS) entry which is preliminary data.</text>
</comment>
<protein>
    <submittedName>
        <fullName evidence="3">Helix-hairpin-helix domain-containing protein</fullName>
    </submittedName>
</protein>
<dbReference type="PANTHER" id="PTHR21180">
    <property type="entry name" value="ENDONUCLEASE/EXONUCLEASE/PHOSPHATASE FAMILY DOMAIN-CONTAINING PROTEIN 1"/>
    <property type="match status" value="1"/>
</dbReference>
<feature type="compositionally biased region" description="Low complexity" evidence="2">
    <location>
        <begin position="36"/>
        <end position="62"/>
    </location>
</feature>